<feature type="compositionally biased region" description="Basic and acidic residues" evidence="1">
    <location>
        <begin position="173"/>
        <end position="184"/>
    </location>
</feature>
<dbReference type="EMBL" id="MRZV01000052">
    <property type="protein sequence ID" value="PIK60622.1"/>
    <property type="molecule type" value="Genomic_DNA"/>
</dbReference>
<feature type="region of interest" description="Disordered" evidence="1">
    <location>
        <begin position="1"/>
        <end position="252"/>
    </location>
</feature>
<gene>
    <name evidence="2" type="ORF">BSL78_02466</name>
</gene>
<organism evidence="2 3">
    <name type="scientific">Stichopus japonicus</name>
    <name type="common">Sea cucumber</name>
    <dbReference type="NCBI Taxonomy" id="307972"/>
    <lineage>
        <taxon>Eukaryota</taxon>
        <taxon>Metazoa</taxon>
        <taxon>Echinodermata</taxon>
        <taxon>Eleutherozoa</taxon>
        <taxon>Echinozoa</taxon>
        <taxon>Holothuroidea</taxon>
        <taxon>Aspidochirotacea</taxon>
        <taxon>Aspidochirotida</taxon>
        <taxon>Stichopodidae</taxon>
        <taxon>Apostichopus</taxon>
    </lineage>
</organism>
<name>A0A2G8LK83_STIJA</name>
<dbReference type="Proteomes" id="UP000230750">
    <property type="component" value="Unassembled WGS sequence"/>
</dbReference>
<comment type="caution">
    <text evidence="2">The sequence shown here is derived from an EMBL/GenBank/DDBJ whole genome shotgun (WGS) entry which is preliminary data.</text>
</comment>
<proteinExistence type="predicted"/>
<evidence type="ECO:0000313" key="2">
    <source>
        <dbReference type="EMBL" id="PIK60622.1"/>
    </source>
</evidence>
<sequence>MPAKSKALFMRIQQNQMKSEDGEEEADKTQSQQKETDPEDNWYSSDEEEGGGKKSQSEGGSAESPKLRIRTENPTVVIPAPSAISPEASNRGPLLSSVLIANNKQNEAQSAQTQLPGPWPRSFPVLRPQQHRRGSQQQGSSVAVEHPGPGHQGDQQRAEVEESPGAGPLRGHPAQEEQRPERVPSARVHPRPQPEGPQGGGAEVQGRHDAPGPEVEAERVHRVRPGRAPSLPPIELTTPTELKPPPTFPTETDARTQAMMDAIKKVISEVRGKPADPRISDPLK</sequence>
<protein>
    <submittedName>
        <fullName evidence="2">Uncharacterized protein</fullName>
    </submittedName>
</protein>
<evidence type="ECO:0000256" key="1">
    <source>
        <dbReference type="SAM" id="MobiDB-lite"/>
    </source>
</evidence>
<accession>A0A2G8LK83</accession>
<feature type="compositionally biased region" description="Basic and acidic residues" evidence="1">
    <location>
        <begin position="205"/>
        <end position="220"/>
    </location>
</feature>
<reference evidence="2 3" key="1">
    <citation type="journal article" date="2017" name="PLoS Biol.">
        <title>The sea cucumber genome provides insights into morphological evolution and visceral regeneration.</title>
        <authorList>
            <person name="Zhang X."/>
            <person name="Sun L."/>
            <person name="Yuan J."/>
            <person name="Sun Y."/>
            <person name="Gao Y."/>
            <person name="Zhang L."/>
            <person name="Li S."/>
            <person name="Dai H."/>
            <person name="Hamel J.F."/>
            <person name="Liu C."/>
            <person name="Yu Y."/>
            <person name="Liu S."/>
            <person name="Lin W."/>
            <person name="Guo K."/>
            <person name="Jin S."/>
            <person name="Xu P."/>
            <person name="Storey K.B."/>
            <person name="Huan P."/>
            <person name="Zhang T."/>
            <person name="Zhou Y."/>
            <person name="Zhang J."/>
            <person name="Lin C."/>
            <person name="Li X."/>
            <person name="Xing L."/>
            <person name="Huo D."/>
            <person name="Sun M."/>
            <person name="Wang L."/>
            <person name="Mercier A."/>
            <person name="Li F."/>
            <person name="Yang H."/>
            <person name="Xiang J."/>
        </authorList>
    </citation>
    <scope>NUCLEOTIDE SEQUENCE [LARGE SCALE GENOMIC DNA]</scope>
    <source>
        <strain evidence="2">Shaxun</strain>
        <tissue evidence="2">Muscle</tissue>
    </source>
</reference>
<dbReference type="AlphaFoldDB" id="A0A2G8LK83"/>
<feature type="compositionally biased region" description="Polar residues" evidence="1">
    <location>
        <begin position="99"/>
        <end position="115"/>
    </location>
</feature>
<keyword evidence="3" id="KW-1185">Reference proteome</keyword>
<feature type="compositionally biased region" description="Acidic residues" evidence="1">
    <location>
        <begin position="37"/>
        <end position="49"/>
    </location>
</feature>
<evidence type="ECO:0000313" key="3">
    <source>
        <dbReference type="Proteomes" id="UP000230750"/>
    </source>
</evidence>